<comment type="caution">
    <text evidence="2">The sequence shown here is derived from an EMBL/GenBank/DDBJ whole genome shotgun (WGS) entry which is preliminary data.</text>
</comment>
<proteinExistence type="predicted"/>
<dbReference type="EMBL" id="DVMO01000050">
    <property type="protein sequence ID" value="HIU27403.1"/>
    <property type="molecule type" value="Genomic_DNA"/>
</dbReference>
<feature type="non-terminal residue" evidence="2">
    <location>
        <position position="1"/>
    </location>
</feature>
<dbReference type="SUPFAM" id="SSF51338">
    <property type="entry name" value="Composite domain of metallo-dependent hydrolases"/>
    <property type="match status" value="1"/>
</dbReference>
<reference evidence="2" key="1">
    <citation type="submission" date="2020-10" db="EMBL/GenBank/DDBJ databases">
        <authorList>
            <person name="Gilroy R."/>
        </authorList>
    </citation>
    <scope>NUCLEOTIDE SEQUENCE</scope>
    <source>
        <strain evidence="2">11300</strain>
    </source>
</reference>
<evidence type="ECO:0000313" key="2">
    <source>
        <dbReference type="EMBL" id="HIU27403.1"/>
    </source>
</evidence>
<dbReference type="Pfam" id="PF07969">
    <property type="entry name" value="Amidohydro_3"/>
    <property type="match status" value="1"/>
</dbReference>
<dbReference type="Proteomes" id="UP000824091">
    <property type="component" value="Unassembled WGS sequence"/>
</dbReference>
<feature type="domain" description="Amidohydrolase 3" evidence="1">
    <location>
        <begin position="45"/>
        <end position="325"/>
    </location>
</feature>
<gene>
    <name evidence="2" type="ORF">IAD16_03335</name>
</gene>
<evidence type="ECO:0000313" key="3">
    <source>
        <dbReference type="Proteomes" id="UP000824091"/>
    </source>
</evidence>
<dbReference type="Gene3D" id="3.20.20.140">
    <property type="entry name" value="Metal-dependent hydrolases"/>
    <property type="match status" value="2"/>
</dbReference>
<protein>
    <submittedName>
        <fullName evidence="2">Amidohydrolase family protein</fullName>
    </submittedName>
</protein>
<organism evidence="2 3">
    <name type="scientific">Candidatus Fimisoma avicola</name>
    <dbReference type="NCBI Taxonomy" id="2840826"/>
    <lineage>
        <taxon>Bacteria</taxon>
        <taxon>Bacillati</taxon>
        <taxon>Bacillota</taxon>
        <taxon>Clostridia</taxon>
        <taxon>Eubacteriales</taxon>
        <taxon>Candidatus Fimisoma</taxon>
    </lineage>
</organism>
<dbReference type="InterPro" id="IPR011059">
    <property type="entry name" value="Metal-dep_hydrolase_composite"/>
</dbReference>
<name>A0A9D1I376_9FIRM</name>
<sequence length="346" mass="38621">AFAMTTGLIYPPGCYTDTDELIELSKELPAYGAIYMTHMRDEGAGVVDSVKEAIEICRQSGAPLEISHHKVVNKDGWKRSCKVTTAMIEDARKEGLDVTADQYPYCASSTTMDSNIPQWAFEGGMEALFDRLRDPQTRAKLREESNASHVGRWGDIYVGYVLSEENSWTVGKSIEEIAKIRGVDPADACFDLVLDERGRTDEINFGMCEEDIEYIMEKPYVMIGSDGKSVSFDHPGRPHPRFFGTFPRVISHYCRDRKLFPLETAICKMTSMPAAKLGIQDRGLIKEGMWADLVMFDFDKIKDTPDFNNPKQPCEGICQVYVNGVLTAENGRHTGAGAGMILRKGI</sequence>
<accession>A0A9D1I376</accession>
<dbReference type="AlphaFoldDB" id="A0A9D1I376"/>
<reference evidence="2" key="2">
    <citation type="journal article" date="2021" name="PeerJ">
        <title>Extensive microbial diversity within the chicken gut microbiome revealed by metagenomics and culture.</title>
        <authorList>
            <person name="Gilroy R."/>
            <person name="Ravi A."/>
            <person name="Getino M."/>
            <person name="Pursley I."/>
            <person name="Horton D.L."/>
            <person name="Alikhan N.F."/>
            <person name="Baker D."/>
            <person name="Gharbi K."/>
            <person name="Hall N."/>
            <person name="Watson M."/>
            <person name="Adriaenssens E.M."/>
            <person name="Foster-Nyarko E."/>
            <person name="Jarju S."/>
            <person name="Secka A."/>
            <person name="Antonio M."/>
            <person name="Oren A."/>
            <person name="Chaudhuri R.R."/>
            <person name="La Ragione R."/>
            <person name="Hildebrand F."/>
            <person name="Pallen M.J."/>
        </authorList>
    </citation>
    <scope>NUCLEOTIDE SEQUENCE</scope>
    <source>
        <strain evidence="2">11300</strain>
    </source>
</reference>
<evidence type="ECO:0000259" key="1">
    <source>
        <dbReference type="Pfam" id="PF07969"/>
    </source>
</evidence>
<dbReference type="SUPFAM" id="SSF51556">
    <property type="entry name" value="Metallo-dependent hydrolases"/>
    <property type="match status" value="1"/>
</dbReference>
<dbReference type="InterPro" id="IPR032466">
    <property type="entry name" value="Metal_Hydrolase"/>
</dbReference>
<dbReference type="InterPro" id="IPR013108">
    <property type="entry name" value="Amidohydro_3"/>
</dbReference>
<dbReference type="GO" id="GO:0016810">
    <property type="term" value="F:hydrolase activity, acting on carbon-nitrogen (but not peptide) bonds"/>
    <property type="evidence" value="ECO:0007669"/>
    <property type="project" value="InterPro"/>
</dbReference>